<evidence type="ECO:0000313" key="3">
    <source>
        <dbReference type="Proteomes" id="UP000237144"/>
    </source>
</evidence>
<sequence>MLGWSSQLGNRLFGPDPKLEFRKPGQGLDLLAANQAIPPESEAAIPVLAPIESSRKLTACSQYLTLFDSPTDVVLLLPASQLDRALRSNPLNLVTLIRYCVQRLEKALTSGHVGSSSDDRERQVLNAVRVLSCVVPLVLAPREPDGSVDEFEEALFWSEDESEGLGQSQGDDDAREGQFVLADEDEEEGDSIEAQQSRAAAPPLAKRLLGALVDLLFLPGLTLPRSIASEGAGVVHAIWCAPTTPLPPPPISILNARLEILRLLTLLVSLPSVLTAPGLFLSTPNRWRDALVSGRVVNGNGDKKVVLCLLCSLLNTALAASSTAATRAVTESPTSTFDSLRDRAARLAAETAKTASAATGLHAADEASVKEALVDASLQLLGAVLIEHASDEATVRNNLFEYYVSRLHRPADFELLANGFTGSLVAALVAVSSAPGLGFGGRTFSSTSPHALEALTVLFRLIDSNRKFSQWLVQTPMCLLRVMVTIEASLVEWASDESRVGLVRLASLAMQTLTAEVGAQPSDELLRALNAPLEPRVIGPALAGVVQRQLAQQGLEADAAPLTDSKTEPRVFTFNEYLLISLHALVLPATITTGAAGANYRATLATLYSPLLLAVNNLSCLMREIGNEAATRLVRVWLAFSAPSWVLMEEGNPRLVYCGSLKGAIRVPLYLLETFNNVTAHNLDRNPYIVYALAVSFPRLELLANFTLAVGVTEARRLKSVRRERLRPISEASDAIEGPPRPITDSAGPSAKALGKRRASSVSLSGLSLNEPTLPSPALSRSGSSTSLGASNSRPDSNEPFVGRNGFVPTESWVASWREGLPLDALLILLSEVRQKLIDCSSDFPATRPSTSTIASLRADLVMPAIKAMLPTDPSTKTRRFVASASSSSWLASVVYSRIYLAQIDYLRDSLPVQLFAVAHAPKRTPRLGQIGVEMERVGRSAAQVGGRVGGVLSGVLGGLGGGR</sequence>
<dbReference type="STRING" id="741276.A0A2S5B9J4"/>
<feature type="compositionally biased region" description="Low complexity" evidence="1">
    <location>
        <begin position="776"/>
        <end position="794"/>
    </location>
</feature>
<feature type="region of interest" description="Disordered" evidence="1">
    <location>
        <begin position="731"/>
        <end position="752"/>
    </location>
</feature>
<dbReference type="PANTHER" id="PTHR21575:SF12">
    <property type="entry name" value="PROTEIN HID1"/>
    <property type="match status" value="1"/>
</dbReference>
<dbReference type="GO" id="GO:0000138">
    <property type="term" value="C:Golgi trans cisterna"/>
    <property type="evidence" value="ECO:0007669"/>
    <property type="project" value="TreeGrafter"/>
</dbReference>
<gene>
    <name evidence="2" type="ORF">BMF94_3383</name>
</gene>
<dbReference type="GO" id="GO:0016020">
    <property type="term" value="C:membrane"/>
    <property type="evidence" value="ECO:0007669"/>
    <property type="project" value="TreeGrafter"/>
</dbReference>
<protein>
    <submittedName>
        <fullName evidence="2">Uncharacterized protein</fullName>
    </submittedName>
</protein>
<keyword evidence="3" id="KW-1185">Reference proteome</keyword>
<dbReference type="GO" id="GO:0005797">
    <property type="term" value="C:Golgi medial cisterna"/>
    <property type="evidence" value="ECO:0007669"/>
    <property type="project" value="TreeGrafter"/>
</dbReference>
<dbReference type="InterPro" id="IPR026705">
    <property type="entry name" value="Hid-1/Ecm30"/>
</dbReference>
<reference evidence="2 3" key="1">
    <citation type="journal article" date="2018" name="Front. Microbiol.">
        <title>Prospects for Fungal Bioremediation of Acidic Radioactive Waste Sites: Characterization and Genome Sequence of Rhodotorula taiwanensis MD1149.</title>
        <authorList>
            <person name="Tkavc R."/>
            <person name="Matrosova V.Y."/>
            <person name="Grichenko O.E."/>
            <person name="Gostincar C."/>
            <person name="Volpe R.P."/>
            <person name="Klimenkova P."/>
            <person name="Gaidamakova E.K."/>
            <person name="Zhou C.E."/>
            <person name="Stewart B.J."/>
            <person name="Lyman M.G."/>
            <person name="Malfatti S.A."/>
            <person name="Rubinfeld B."/>
            <person name="Courtot M."/>
            <person name="Singh J."/>
            <person name="Dalgard C.L."/>
            <person name="Hamilton T."/>
            <person name="Frey K.G."/>
            <person name="Gunde-Cimerman N."/>
            <person name="Dugan L."/>
            <person name="Daly M.J."/>
        </authorList>
    </citation>
    <scope>NUCLEOTIDE SEQUENCE [LARGE SCALE GENOMIC DNA]</scope>
    <source>
        <strain evidence="2 3">MD1149</strain>
    </source>
</reference>
<evidence type="ECO:0000256" key="1">
    <source>
        <dbReference type="SAM" id="MobiDB-lite"/>
    </source>
</evidence>
<dbReference type="OrthoDB" id="432953at2759"/>
<accession>A0A2S5B9J4</accession>
<dbReference type="Proteomes" id="UP000237144">
    <property type="component" value="Unassembled WGS sequence"/>
</dbReference>
<evidence type="ECO:0000313" key="2">
    <source>
        <dbReference type="EMBL" id="POY73446.1"/>
    </source>
</evidence>
<feature type="region of interest" description="Disordered" evidence="1">
    <location>
        <begin position="766"/>
        <end position="802"/>
    </location>
</feature>
<proteinExistence type="predicted"/>
<organism evidence="2 3">
    <name type="scientific">Rhodotorula taiwanensis</name>
    <dbReference type="NCBI Taxonomy" id="741276"/>
    <lineage>
        <taxon>Eukaryota</taxon>
        <taxon>Fungi</taxon>
        <taxon>Dikarya</taxon>
        <taxon>Basidiomycota</taxon>
        <taxon>Pucciniomycotina</taxon>
        <taxon>Microbotryomycetes</taxon>
        <taxon>Sporidiobolales</taxon>
        <taxon>Sporidiobolaceae</taxon>
        <taxon>Rhodotorula</taxon>
    </lineage>
</organism>
<dbReference type="AlphaFoldDB" id="A0A2S5B9J4"/>
<dbReference type="Pfam" id="PF12722">
    <property type="entry name" value="Hid1"/>
    <property type="match status" value="1"/>
</dbReference>
<name>A0A2S5B9J4_9BASI</name>
<dbReference type="EMBL" id="PJQD01000036">
    <property type="protein sequence ID" value="POY73446.1"/>
    <property type="molecule type" value="Genomic_DNA"/>
</dbReference>
<comment type="caution">
    <text evidence="2">The sequence shown here is derived from an EMBL/GenBank/DDBJ whole genome shotgun (WGS) entry which is preliminary data.</text>
</comment>
<dbReference type="PANTHER" id="PTHR21575">
    <property type="entry name" value="PROTEIN HID1"/>
    <property type="match status" value="1"/>
</dbReference>